<dbReference type="Pfam" id="PF25137">
    <property type="entry name" value="ADH_Fe_C"/>
    <property type="match status" value="1"/>
</dbReference>
<organism evidence="6 7">
    <name type="scientific">Breznakia pachnodae</name>
    <dbReference type="NCBI Taxonomy" id="265178"/>
    <lineage>
        <taxon>Bacteria</taxon>
        <taxon>Bacillati</taxon>
        <taxon>Bacillota</taxon>
        <taxon>Erysipelotrichia</taxon>
        <taxon>Erysipelotrichales</taxon>
        <taxon>Erysipelotrichaceae</taxon>
        <taxon>Breznakia</taxon>
    </lineage>
</organism>
<dbReference type="CDD" id="cd08551">
    <property type="entry name" value="Fe-ADH"/>
    <property type="match status" value="1"/>
</dbReference>
<evidence type="ECO:0000259" key="5">
    <source>
        <dbReference type="Pfam" id="PF25137"/>
    </source>
</evidence>
<protein>
    <submittedName>
        <fullName evidence="6">Alcohol dehydrogenase class IV</fullName>
    </submittedName>
</protein>
<reference evidence="6 7" key="1">
    <citation type="submission" date="2023-07" db="EMBL/GenBank/DDBJ databases">
        <title>Genomic Encyclopedia of Type Strains, Phase IV (KMG-IV): sequencing the most valuable type-strain genomes for metagenomic binning, comparative biology and taxonomic classification.</title>
        <authorList>
            <person name="Goeker M."/>
        </authorList>
    </citation>
    <scope>NUCLEOTIDE SEQUENCE [LARGE SCALE GENOMIC DNA]</scope>
    <source>
        <strain evidence="6 7">DSM 16784</strain>
    </source>
</reference>
<dbReference type="Proteomes" id="UP001230220">
    <property type="component" value="Unassembled WGS sequence"/>
</dbReference>
<dbReference type="Gene3D" id="3.40.50.1970">
    <property type="match status" value="1"/>
</dbReference>
<accession>A0ABU0E768</accession>
<evidence type="ECO:0000256" key="2">
    <source>
        <dbReference type="ARBA" id="ARBA00023002"/>
    </source>
</evidence>
<dbReference type="PANTHER" id="PTHR11496:SF102">
    <property type="entry name" value="ALCOHOL DEHYDROGENASE 4"/>
    <property type="match status" value="1"/>
</dbReference>
<comment type="similarity">
    <text evidence="1">Belongs to the iron-containing alcohol dehydrogenase family.</text>
</comment>
<dbReference type="InterPro" id="IPR018211">
    <property type="entry name" value="ADH_Fe_CS"/>
</dbReference>
<evidence type="ECO:0000259" key="4">
    <source>
        <dbReference type="Pfam" id="PF00465"/>
    </source>
</evidence>
<feature type="domain" description="Fe-containing alcohol dehydrogenase-like C-terminal" evidence="5">
    <location>
        <begin position="194"/>
        <end position="392"/>
    </location>
</feature>
<proteinExistence type="inferred from homology"/>
<gene>
    <name evidence="6" type="ORF">J2S15_003501</name>
</gene>
<keyword evidence="3" id="KW-0520">NAD</keyword>
<sequence>MKTTNMISIGGVKIVIGNNSCSELGNELLVKKCHKPLVVTDKGIEACGLLEEIVKSIKKANIDYVIYNDIPSDPPSAVVKQGTELLVNENCDSVIAVGGGSVMDAAKAINIMSTNEGSILDYDNSAKGGKKFQNDGKPLFSIPTTSGTGSEVTQYAVITSEEEQRKATIGDERLTSKVVFLDPLMTIGLPASITAATGIDALAHAIEAYTSNRVITAAGSTVFSDTLAIKAVEYIAKDLKKAYTCGMNVEARKNVMLGSTLAGLITQAGSGGGHGLGTPLGAHFHVPHGTSVGIMLPYVMEYSLDACPERYRNIAVAMGCNIEGLTLKEAAFEAVIAVRELLTSMNFPILKDYVEKEEDLEMLAQDAQYDKCCQLNARIIDLEAARLLYKRAWK</sequence>
<dbReference type="PROSITE" id="PS00913">
    <property type="entry name" value="ADH_IRON_1"/>
    <property type="match status" value="1"/>
</dbReference>
<dbReference type="SUPFAM" id="SSF56796">
    <property type="entry name" value="Dehydroquinate synthase-like"/>
    <property type="match status" value="1"/>
</dbReference>
<dbReference type="Pfam" id="PF00465">
    <property type="entry name" value="Fe-ADH"/>
    <property type="match status" value="1"/>
</dbReference>
<dbReference type="InterPro" id="IPR056798">
    <property type="entry name" value="ADH_Fe_C"/>
</dbReference>
<keyword evidence="2" id="KW-0560">Oxidoreductase</keyword>
<dbReference type="Gene3D" id="1.20.1090.10">
    <property type="entry name" value="Dehydroquinate synthase-like - alpha domain"/>
    <property type="match status" value="1"/>
</dbReference>
<dbReference type="EMBL" id="JAUSUR010000007">
    <property type="protein sequence ID" value="MDQ0362747.1"/>
    <property type="molecule type" value="Genomic_DNA"/>
</dbReference>
<evidence type="ECO:0000256" key="3">
    <source>
        <dbReference type="ARBA" id="ARBA00023027"/>
    </source>
</evidence>
<dbReference type="InterPro" id="IPR039697">
    <property type="entry name" value="Alcohol_dehydrogenase_Fe"/>
</dbReference>
<dbReference type="RefSeq" id="WP_307410703.1">
    <property type="nucleotide sequence ID" value="NZ_JAUSUR010000007.1"/>
</dbReference>
<keyword evidence="7" id="KW-1185">Reference proteome</keyword>
<feature type="domain" description="Alcohol dehydrogenase iron-type/glycerol dehydrogenase GldA" evidence="4">
    <location>
        <begin position="13"/>
        <end position="183"/>
    </location>
</feature>
<comment type="caution">
    <text evidence="6">The sequence shown here is derived from an EMBL/GenBank/DDBJ whole genome shotgun (WGS) entry which is preliminary data.</text>
</comment>
<dbReference type="InterPro" id="IPR001670">
    <property type="entry name" value="ADH_Fe/GldA"/>
</dbReference>
<name>A0ABU0E768_9FIRM</name>
<evidence type="ECO:0000313" key="7">
    <source>
        <dbReference type="Proteomes" id="UP001230220"/>
    </source>
</evidence>
<evidence type="ECO:0000313" key="6">
    <source>
        <dbReference type="EMBL" id="MDQ0362747.1"/>
    </source>
</evidence>
<dbReference type="PANTHER" id="PTHR11496">
    <property type="entry name" value="ALCOHOL DEHYDROGENASE"/>
    <property type="match status" value="1"/>
</dbReference>
<evidence type="ECO:0000256" key="1">
    <source>
        <dbReference type="ARBA" id="ARBA00007358"/>
    </source>
</evidence>